<dbReference type="InterPro" id="IPR007344">
    <property type="entry name" value="GrpB/CoaE"/>
</dbReference>
<proteinExistence type="predicted"/>
<organism evidence="1 2">
    <name type="scientific">Pseudomonas sessilinigenes</name>
    <dbReference type="NCBI Taxonomy" id="658629"/>
    <lineage>
        <taxon>Bacteria</taxon>
        <taxon>Pseudomonadati</taxon>
        <taxon>Pseudomonadota</taxon>
        <taxon>Gammaproteobacteria</taxon>
        <taxon>Pseudomonadales</taxon>
        <taxon>Pseudomonadaceae</taxon>
        <taxon>Pseudomonas</taxon>
    </lineage>
</organism>
<name>A0ABX8MJD8_9PSED</name>
<sequence>MSPVPPAATTLPVPIKVELRPHDPQWAEQARRVAGTLHAALGDNLLQVHHIGSTAIPGIVAKPVLDLLPEVRSLAELDACQKALQELGYAWRGELGLPGRRYCSLDDPDSGQRLVQLHCYAQGSPEIERHLAFADHLRQHPGIAQQYQQEKLRCQALHPGDSHAYSDCKDAWIQRVQAQALAERQRNH</sequence>
<dbReference type="PANTHER" id="PTHR34822:SF1">
    <property type="entry name" value="GRPB FAMILY PROTEIN"/>
    <property type="match status" value="1"/>
</dbReference>
<dbReference type="SUPFAM" id="SSF81301">
    <property type="entry name" value="Nucleotidyltransferase"/>
    <property type="match status" value="1"/>
</dbReference>
<dbReference type="EMBL" id="CP077074">
    <property type="protein sequence ID" value="QXH38847.1"/>
    <property type="molecule type" value="Genomic_DNA"/>
</dbReference>
<evidence type="ECO:0000313" key="1">
    <source>
        <dbReference type="EMBL" id="QXH38847.1"/>
    </source>
</evidence>
<dbReference type="PANTHER" id="PTHR34822">
    <property type="entry name" value="GRPB DOMAIN PROTEIN (AFU_ORTHOLOGUE AFUA_1G01530)"/>
    <property type="match status" value="1"/>
</dbReference>
<dbReference type="InterPro" id="IPR043519">
    <property type="entry name" value="NT_sf"/>
</dbReference>
<dbReference type="Proteomes" id="UP000693952">
    <property type="component" value="Chromosome"/>
</dbReference>
<accession>A0ABX8MJD8</accession>
<dbReference type="Gene3D" id="3.30.460.10">
    <property type="entry name" value="Beta Polymerase, domain 2"/>
    <property type="match status" value="1"/>
</dbReference>
<evidence type="ECO:0000313" key="2">
    <source>
        <dbReference type="Proteomes" id="UP000693952"/>
    </source>
</evidence>
<keyword evidence="2" id="KW-1185">Reference proteome</keyword>
<dbReference type="Pfam" id="PF04229">
    <property type="entry name" value="GrpB"/>
    <property type="match status" value="1"/>
</dbReference>
<dbReference type="RefSeq" id="WP_124347944.1">
    <property type="nucleotide sequence ID" value="NZ_CP027706.1"/>
</dbReference>
<reference evidence="1" key="1">
    <citation type="submission" date="2021-06" db="EMBL/GenBank/DDBJ databases">
        <title>Updating the genus Pseudomonas: Description of 43 new species and partition of the Pseudomonas putida group.</title>
        <authorList>
            <person name="Girard L."/>
            <person name="Lood C."/>
            <person name="Vandamme P."/>
            <person name="Rokni-Zadeh H."/>
            <person name="van Noort V."/>
            <person name="Hofte M."/>
            <person name="Lavigne R."/>
            <person name="De Mot R."/>
        </authorList>
    </citation>
    <scope>NUCLEOTIDE SEQUENCE</scope>
    <source>
        <strain evidence="1">CMR12a</strain>
    </source>
</reference>
<protein>
    <submittedName>
        <fullName evidence="1">GrpB family protein</fullName>
    </submittedName>
</protein>
<gene>
    <name evidence="1" type="ORF">KSS89_21650</name>
</gene>